<feature type="compositionally biased region" description="Basic and acidic residues" evidence="1">
    <location>
        <begin position="40"/>
        <end position="55"/>
    </location>
</feature>
<reference evidence="3" key="1">
    <citation type="submission" date="2021-02" db="EMBL/GenBank/DDBJ databases">
        <authorList>
            <person name="Nowell W R."/>
        </authorList>
    </citation>
    <scope>NUCLEOTIDE SEQUENCE</scope>
</reference>
<feature type="region of interest" description="Disordered" evidence="1">
    <location>
        <begin position="1210"/>
        <end position="1229"/>
    </location>
</feature>
<dbReference type="Pfam" id="PF26215">
    <property type="entry name" value="HTH_animal"/>
    <property type="match status" value="1"/>
</dbReference>
<gene>
    <name evidence="3" type="ORF">ZHD862_LOCUS29230</name>
</gene>
<proteinExistence type="predicted"/>
<name>A0A815FLZ0_9BILA</name>
<dbReference type="InterPro" id="IPR058912">
    <property type="entry name" value="HTH_animal"/>
</dbReference>
<protein>
    <recommendedName>
        <fullName evidence="2">Helix-turn-helix domain-containing protein</fullName>
    </recommendedName>
</protein>
<dbReference type="EMBL" id="CAJNOT010002547">
    <property type="protein sequence ID" value="CAF1325292.1"/>
    <property type="molecule type" value="Genomic_DNA"/>
</dbReference>
<evidence type="ECO:0000313" key="4">
    <source>
        <dbReference type="Proteomes" id="UP000663864"/>
    </source>
</evidence>
<comment type="caution">
    <text evidence="3">The sequence shown here is derived from an EMBL/GenBank/DDBJ whole genome shotgun (WGS) entry which is preliminary data.</text>
</comment>
<feature type="compositionally biased region" description="Polar residues" evidence="1">
    <location>
        <begin position="1210"/>
        <end position="1227"/>
    </location>
</feature>
<dbReference type="Proteomes" id="UP000663864">
    <property type="component" value="Unassembled WGS sequence"/>
</dbReference>
<feature type="domain" description="Helix-turn-helix" evidence="2">
    <location>
        <begin position="895"/>
        <end position="938"/>
    </location>
</feature>
<evidence type="ECO:0000313" key="3">
    <source>
        <dbReference type="EMBL" id="CAF1325292.1"/>
    </source>
</evidence>
<feature type="region of interest" description="Disordered" evidence="1">
    <location>
        <begin position="35"/>
        <end position="73"/>
    </location>
</feature>
<evidence type="ECO:0000256" key="1">
    <source>
        <dbReference type="SAM" id="MobiDB-lite"/>
    </source>
</evidence>
<organism evidence="3 4">
    <name type="scientific">Rotaria sordida</name>
    <dbReference type="NCBI Taxonomy" id="392033"/>
    <lineage>
        <taxon>Eukaryota</taxon>
        <taxon>Metazoa</taxon>
        <taxon>Spiralia</taxon>
        <taxon>Gnathifera</taxon>
        <taxon>Rotifera</taxon>
        <taxon>Eurotatoria</taxon>
        <taxon>Bdelloidea</taxon>
        <taxon>Philodinida</taxon>
        <taxon>Philodinidae</taxon>
        <taxon>Rotaria</taxon>
    </lineage>
</organism>
<sequence>MHANEEEMFLEENISMSQKHTNQIVGQQILSQKLSQLSTKDAHSNEQRRDEDKSNICHNKRHLSTPSSQEMLSKKIRPWNEPVNEESENHRMTDYFDRLNDIFENMIKYHMIKNRTILSIHDLRELAIAKHRIAMIEIDKKLWTFYLKLGTGQCDILENYNTKVDRCIWPMVVKKLRTSTPKSIDTNKNISKEKSYEAIVYDHLEKLNEKIEFYTAEYYEKKNDLINFTDAMEETIQTFVQQYSIVPFEMKLNYKIKILSYNYADQLLEREYFRKNPTKNQIQLAQQLYNSRYAYVEAKQELIELKQRILCNKPTQLVYARAFSMISTLPTYSTTDARVYQQQIDQKEKELQDKMTSLMVESISEIENKILRCRTSVNKEIQQMSIYDKDMNTEFSTELLDLIDRRVDIINKKLEYASNFRIHYSLQHNYTDLSDTFAIPSHCFSPTMIMGTVLHLFTKEQLRLLNRGPTYIPPYQMYVSSTDLSMEEIIQKQYKSLQHDLNILFSKRKVHFVLSTMIKKEIKKQFTKTFSMTLPDSLRQRALYEKHLVQSIREHLKVHNLILRRTADQQNVFYLAERNEFEEKTDEFMIKTDIFQICHMIDEKNLQVTRDYLTNKMKSMNEQLQRIFSKEEYKKMHEKLHIIIDKVQLPYLYFLPDVSQNARELSVQPVVVARHSATTRLAYFLEKILRPTIERELDSTTFHNGTDFIRKLNDYIEQSGHGLRPTTNFVTITISNFYTMADHDTMLLAFRDFLRDTCRLPTLQNISLNKVFLLTTLFLRNNLFYYDHKIYRFTKGSPTNFPITETLAIMYILPWLKALFRQPILEKEFYGRKISDQYRDIYLDIKIDSNIQFLQAYIENQNGTFYSRVYHDLTRVQQYTLPYAVGNSKEAHSHWLRSSLIRAVRYCTSVDDFNQERIYLEVTCLANGYSLEFIEKHIDHFFTHFDAISLRSVLNQQVYKKLRLRLFNFVSEQHRIYRRNQDLEDRNQRFHLSYLYEYGPKQKFNQELEEILSKSLNPSKTSARTNPINIRFTTKLPYSLNALLSQQKPFHPLFYEKGIHYHLEKIVPTDTSPCVTSDQTPVSSDLSSLISISTSESIQLYYSPSMSCSSLQVIPSLSPLLQEQQQQSNIIQQMPVRSSLTLVSLPNISRNLTVLLCEAKIWQDPDFELFWEMEPMMKSYAETAGGRTTFLHTSSQKSGNDSQYHSNMFQSSHMSNDTRRSSFTTAENENKMYDEQLRTTNVSVNLVDCMQCHVGIPRCELTEQLHNSNLQSEKEFVSQAQQLREEQDVATTTQFNQGISTAKEEENYGEGQDAEFFNPMNSFIIIDLPWPKATEGHKGK</sequence>
<accession>A0A815FLZ0</accession>
<evidence type="ECO:0000259" key="2">
    <source>
        <dbReference type="Pfam" id="PF26215"/>
    </source>
</evidence>